<dbReference type="PANTHER" id="PTHR21666">
    <property type="entry name" value="PEPTIDASE-RELATED"/>
    <property type="match status" value="1"/>
</dbReference>
<dbReference type="InterPro" id="IPR016047">
    <property type="entry name" value="M23ase_b-sheet_dom"/>
</dbReference>
<organism evidence="3">
    <name type="scientific">marine sediment metagenome</name>
    <dbReference type="NCBI Taxonomy" id="412755"/>
    <lineage>
        <taxon>unclassified sequences</taxon>
        <taxon>metagenomes</taxon>
        <taxon>ecological metagenomes</taxon>
    </lineage>
</organism>
<reference evidence="3" key="1">
    <citation type="journal article" date="2015" name="Nature">
        <title>Complex archaea that bridge the gap between prokaryotes and eukaryotes.</title>
        <authorList>
            <person name="Spang A."/>
            <person name="Saw J.H."/>
            <person name="Jorgensen S.L."/>
            <person name="Zaremba-Niedzwiedzka K."/>
            <person name="Martijn J."/>
            <person name="Lind A.E."/>
            <person name="van Eijk R."/>
            <person name="Schleper C."/>
            <person name="Guy L."/>
            <person name="Ettema T.J."/>
        </authorList>
    </citation>
    <scope>NUCLEOTIDE SEQUENCE</scope>
</reference>
<sequence length="297" mass="33547">MKKVFLLFLLFIYLNPIFLFSLQEEQLLTPSGVTVDFVCRAFKPGEVIVVAIKDDSSVKNAWIRFLERRYPMGKSETNAGLLTFIGLDLGLKPGSYEMEIFIDKALGEREYIKKQISILAKEFPLKKLWVDEKFVTPPPEFNERIRREGKILKVIYGITTEQWLGKGFFILPSSGKATPNFGERRIFNNKPRSPHRGIDIKVPYGTPVKASNSGRIVLASDLYFAGKTVIIDHGMSVFTMYCHFSKIRVTRGRLVKKGEIIGEIGATGRVTGPHLHWAVKVSGISVDPFSILSLTFE</sequence>
<dbReference type="Pfam" id="PF01551">
    <property type="entry name" value="Peptidase_M23"/>
    <property type="match status" value="1"/>
</dbReference>
<dbReference type="InterPro" id="IPR011055">
    <property type="entry name" value="Dup_hybrid_motif"/>
</dbReference>
<dbReference type="CDD" id="cd12797">
    <property type="entry name" value="M23_peptidase"/>
    <property type="match status" value="1"/>
</dbReference>
<keyword evidence="1" id="KW-0732">Signal</keyword>
<dbReference type="EMBL" id="LAZR01001794">
    <property type="protein sequence ID" value="KKN38930.1"/>
    <property type="molecule type" value="Genomic_DNA"/>
</dbReference>
<protein>
    <recommendedName>
        <fullName evidence="2">M23ase beta-sheet core domain-containing protein</fullName>
    </recommendedName>
</protein>
<feature type="domain" description="M23ase beta-sheet core" evidence="2">
    <location>
        <begin position="194"/>
        <end position="288"/>
    </location>
</feature>
<evidence type="ECO:0000259" key="2">
    <source>
        <dbReference type="Pfam" id="PF01551"/>
    </source>
</evidence>
<dbReference type="Gene3D" id="2.70.70.10">
    <property type="entry name" value="Glucose Permease (Domain IIA)"/>
    <property type="match status" value="1"/>
</dbReference>
<name>A0A0F9Q4P0_9ZZZZ</name>
<comment type="caution">
    <text evidence="3">The sequence shown here is derived from an EMBL/GenBank/DDBJ whole genome shotgun (WGS) entry which is preliminary data.</text>
</comment>
<dbReference type="InterPro" id="IPR050570">
    <property type="entry name" value="Cell_wall_metabolism_enzyme"/>
</dbReference>
<accession>A0A0F9Q4P0</accession>
<dbReference type="SUPFAM" id="SSF51261">
    <property type="entry name" value="Duplicated hybrid motif"/>
    <property type="match status" value="1"/>
</dbReference>
<dbReference type="AlphaFoldDB" id="A0A0F9Q4P0"/>
<proteinExistence type="predicted"/>
<evidence type="ECO:0000313" key="3">
    <source>
        <dbReference type="EMBL" id="KKN38930.1"/>
    </source>
</evidence>
<gene>
    <name evidence="3" type="ORF">LCGC14_0748570</name>
</gene>
<dbReference type="PANTHER" id="PTHR21666:SF289">
    <property type="entry name" value="L-ALA--D-GLU ENDOPEPTIDASE"/>
    <property type="match status" value="1"/>
</dbReference>
<dbReference type="Gene3D" id="2.60.40.1590">
    <property type="entry name" value="Peptidoglycan hydrolase domains"/>
    <property type="match status" value="1"/>
</dbReference>
<dbReference type="GO" id="GO:0004222">
    <property type="term" value="F:metalloendopeptidase activity"/>
    <property type="evidence" value="ECO:0007669"/>
    <property type="project" value="TreeGrafter"/>
</dbReference>
<evidence type="ECO:0000256" key="1">
    <source>
        <dbReference type="ARBA" id="ARBA00022729"/>
    </source>
</evidence>